<dbReference type="Proteomes" id="UP001202479">
    <property type="component" value="Unassembled WGS sequence"/>
</dbReference>
<dbReference type="RefSeq" id="XP_049182548.1">
    <property type="nucleotide sequence ID" value="XM_049325462.1"/>
</dbReference>
<evidence type="ECO:0000259" key="2">
    <source>
        <dbReference type="Pfam" id="PF14475"/>
    </source>
</evidence>
<dbReference type="InterPro" id="IPR028095">
    <property type="entry name" value="Mso1_N_dom"/>
</dbReference>
<dbReference type="AlphaFoldDB" id="A0AAI9X023"/>
<dbReference type="EMBL" id="JAHUZD010000021">
    <property type="protein sequence ID" value="KAI3406803.2"/>
    <property type="molecule type" value="Genomic_DNA"/>
</dbReference>
<gene>
    <name evidence="4" type="ORF">KGF56_000408</name>
</gene>
<evidence type="ECO:0000256" key="1">
    <source>
        <dbReference type="SAM" id="MobiDB-lite"/>
    </source>
</evidence>
<dbReference type="GeneID" id="73378025"/>
<protein>
    <submittedName>
        <fullName evidence="4">MSO1</fullName>
    </submittedName>
</protein>
<reference evidence="4" key="1">
    <citation type="journal article" date="2022" name="DNA Res.">
        <title>Genome analysis of five recently described species of the CUG-Ser clade uncovers Candida theae as a new hybrid lineage with pathogenic potential in the Candida parapsilosis species complex.</title>
        <authorList>
            <person name="Mixao V."/>
            <person name="Del Olmo V."/>
            <person name="Hegedusova E."/>
            <person name="Saus E."/>
            <person name="Pryszcz L."/>
            <person name="Cillingova A."/>
            <person name="Nosek J."/>
            <person name="Gabaldon T."/>
        </authorList>
    </citation>
    <scope>NUCLEOTIDE SEQUENCE</scope>
    <source>
        <strain evidence="4">CBS 10844</strain>
    </source>
</reference>
<feature type="domain" description="Mso1 membrane-polarising" evidence="3">
    <location>
        <begin position="157"/>
        <end position="180"/>
    </location>
</feature>
<sequence length="185" mass="20775">MQHSNTGGGFFSKIKENYSTKFANLSLAGGNTEKDGSTPNDTLIHHAFVKYYESKGLAYPEWLGVKTFEQQNVQPQYGRSSSYSRIGNGQTSHQPHAYRSQTQSFQDSEFQPVKQDNLFNNSFSQRQFQQQQQSSPSSVSLSPSQTDASTGRLTAQRTSSRLQDLYNKSRQQSASAGYTSARYNR</sequence>
<dbReference type="Pfam" id="PF14475">
    <property type="entry name" value="Mso1_Sec1_bdg"/>
    <property type="match status" value="1"/>
</dbReference>
<name>A0AAI9X023_9ASCO</name>
<evidence type="ECO:0000313" key="5">
    <source>
        <dbReference type="Proteomes" id="UP001202479"/>
    </source>
</evidence>
<dbReference type="InterPro" id="IPR059107">
    <property type="entry name" value="Mso1_C"/>
</dbReference>
<keyword evidence="5" id="KW-1185">Reference proteome</keyword>
<evidence type="ECO:0000259" key="3">
    <source>
        <dbReference type="Pfam" id="PF14477"/>
    </source>
</evidence>
<comment type="caution">
    <text evidence="4">The sequence shown here is derived from an EMBL/GenBank/DDBJ whole genome shotgun (WGS) entry which is preliminary data.</text>
</comment>
<organism evidence="4 5">
    <name type="scientific">Candida oxycetoniae</name>
    <dbReference type="NCBI Taxonomy" id="497107"/>
    <lineage>
        <taxon>Eukaryota</taxon>
        <taxon>Fungi</taxon>
        <taxon>Dikarya</taxon>
        <taxon>Ascomycota</taxon>
        <taxon>Saccharomycotina</taxon>
        <taxon>Pichiomycetes</taxon>
        <taxon>Debaryomycetaceae</taxon>
        <taxon>Candida/Lodderomyces clade</taxon>
        <taxon>Candida</taxon>
    </lineage>
</organism>
<feature type="region of interest" description="Disordered" evidence="1">
    <location>
        <begin position="76"/>
        <end position="109"/>
    </location>
</feature>
<dbReference type="Pfam" id="PF14477">
    <property type="entry name" value="Mso1_C"/>
    <property type="match status" value="1"/>
</dbReference>
<feature type="region of interest" description="Disordered" evidence="1">
    <location>
        <begin position="125"/>
        <end position="185"/>
    </location>
</feature>
<feature type="domain" description="Mso1 N-terminal" evidence="2">
    <location>
        <begin position="21"/>
        <end position="63"/>
    </location>
</feature>
<feature type="compositionally biased region" description="Low complexity" evidence="1">
    <location>
        <begin position="125"/>
        <end position="145"/>
    </location>
</feature>
<feature type="compositionally biased region" description="Polar residues" evidence="1">
    <location>
        <begin position="146"/>
        <end position="185"/>
    </location>
</feature>
<evidence type="ECO:0000313" key="4">
    <source>
        <dbReference type="EMBL" id="KAI3406803.2"/>
    </source>
</evidence>
<accession>A0AAI9X023</accession>
<proteinExistence type="predicted"/>